<name>A0A1A9V6Y3_GLOAU</name>
<evidence type="ECO:0000256" key="4">
    <source>
        <dbReference type="ARBA" id="ARBA00023125"/>
    </source>
</evidence>
<keyword evidence="4 7" id="KW-0238">DNA-binding</keyword>
<evidence type="ECO:0000259" key="9">
    <source>
        <dbReference type="PROSITE" id="PS50071"/>
    </source>
</evidence>
<keyword evidence="11" id="KW-1185">Reference proteome</keyword>
<evidence type="ECO:0000313" key="11">
    <source>
        <dbReference type="Proteomes" id="UP000078200"/>
    </source>
</evidence>
<dbReference type="InterPro" id="IPR000047">
    <property type="entry name" value="HTH_motif"/>
</dbReference>
<protein>
    <recommendedName>
        <fullName evidence="9">Homeobox domain-containing protein</fullName>
    </recommendedName>
</protein>
<dbReference type="GO" id="GO:0009948">
    <property type="term" value="P:anterior/posterior axis specification"/>
    <property type="evidence" value="ECO:0007669"/>
    <property type="project" value="TreeGrafter"/>
</dbReference>
<dbReference type="GO" id="GO:0000981">
    <property type="term" value="F:DNA-binding transcription factor activity, RNA polymerase II-specific"/>
    <property type="evidence" value="ECO:0007669"/>
    <property type="project" value="InterPro"/>
</dbReference>
<evidence type="ECO:0000256" key="1">
    <source>
        <dbReference type="ARBA" id="ARBA00004123"/>
    </source>
</evidence>
<dbReference type="InterPro" id="IPR001356">
    <property type="entry name" value="HD"/>
</dbReference>
<keyword evidence="6 7" id="KW-0539">Nucleus</keyword>
<dbReference type="PROSITE" id="PS50071">
    <property type="entry name" value="HOMEOBOX_2"/>
    <property type="match status" value="1"/>
</dbReference>
<dbReference type="PROSITE" id="PS00027">
    <property type="entry name" value="HOMEOBOX_1"/>
    <property type="match status" value="1"/>
</dbReference>
<comment type="subcellular location">
    <subcellularLocation>
        <location evidence="1 7 8">Nucleus</location>
    </subcellularLocation>
</comment>
<dbReference type="PANTHER" id="PTHR24332">
    <property type="entry name" value="HOMEOBOX PROTEIN CDX"/>
    <property type="match status" value="1"/>
</dbReference>
<dbReference type="InterPro" id="IPR009057">
    <property type="entry name" value="Homeodomain-like_sf"/>
</dbReference>
<organism evidence="10 11">
    <name type="scientific">Glossina austeni</name>
    <name type="common">Savannah tsetse fly</name>
    <dbReference type="NCBI Taxonomy" id="7395"/>
    <lineage>
        <taxon>Eukaryota</taxon>
        <taxon>Metazoa</taxon>
        <taxon>Ecdysozoa</taxon>
        <taxon>Arthropoda</taxon>
        <taxon>Hexapoda</taxon>
        <taxon>Insecta</taxon>
        <taxon>Pterygota</taxon>
        <taxon>Neoptera</taxon>
        <taxon>Endopterygota</taxon>
        <taxon>Diptera</taxon>
        <taxon>Brachycera</taxon>
        <taxon>Muscomorpha</taxon>
        <taxon>Hippoboscoidea</taxon>
        <taxon>Glossinidae</taxon>
        <taxon>Glossina</taxon>
    </lineage>
</organism>
<dbReference type="Pfam" id="PF00046">
    <property type="entry name" value="Homeodomain"/>
    <property type="match status" value="1"/>
</dbReference>
<dbReference type="PRINTS" id="PR00024">
    <property type="entry name" value="HOMEOBOX"/>
</dbReference>
<reference evidence="10" key="1">
    <citation type="submission" date="2020-05" db="UniProtKB">
        <authorList>
            <consortium name="EnsemblMetazoa"/>
        </authorList>
    </citation>
    <scope>IDENTIFICATION</scope>
    <source>
        <strain evidence="10">TTRI</strain>
    </source>
</reference>
<dbReference type="SUPFAM" id="SSF46689">
    <property type="entry name" value="Homeodomain-like"/>
    <property type="match status" value="1"/>
</dbReference>
<proteinExistence type="inferred from homology"/>
<sequence length="180" mass="20451">MSIYFEVIKKKKNVSKSHVRLTRTNDKYRVVYTDYQRLELEKEYCTSNYITIRRKTELAQTLSLSERQVKIWFQNRRAKARKQNKKSNDTLSVQGYGNFETKPKLEPGLQHLQHSFHSMSSIAAIGMPTMRLNTHLPSHHHPLTVSAAAAAHQLHLHQGSPHTQMSAAAAAVASVGSLTM</sequence>
<evidence type="ECO:0000256" key="7">
    <source>
        <dbReference type="PROSITE-ProRule" id="PRU00108"/>
    </source>
</evidence>
<dbReference type="EnsemblMetazoa" id="GAUT027880-RA">
    <property type="protein sequence ID" value="GAUT027880-PA"/>
    <property type="gene ID" value="GAUT027880"/>
</dbReference>
<dbReference type="STRING" id="7395.A0A1A9V6Y3"/>
<dbReference type="GO" id="GO:0030154">
    <property type="term" value="P:cell differentiation"/>
    <property type="evidence" value="ECO:0007669"/>
    <property type="project" value="TreeGrafter"/>
</dbReference>
<dbReference type="InterPro" id="IPR047152">
    <property type="entry name" value="Caudal_homeobox"/>
</dbReference>
<dbReference type="PANTHER" id="PTHR24332:SF9">
    <property type="entry name" value="HOMEOTIC PROTEIN CAUDAL"/>
    <property type="match status" value="1"/>
</dbReference>
<dbReference type="GO" id="GO:0009887">
    <property type="term" value="P:animal organ morphogenesis"/>
    <property type="evidence" value="ECO:0007669"/>
    <property type="project" value="TreeGrafter"/>
</dbReference>
<dbReference type="CDD" id="cd00086">
    <property type="entry name" value="homeodomain"/>
    <property type="match status" value="1"/>
</dbReference>
<keyword evidence="3" id="KW-0217">Developmental protein</keyword>
<dbReference type="Gene3D" id="1.10.10.60">
    <property type="entry name" value="Homeodomain-like"/>
    <property type="match status" value="1"/>
</dbReference>
<evidence type="ECO:0000256" key="5">
    <source>
        <dbReference type="ARBA" id="ARBA00023155"/>
    </source>
</evidence>
<accession>A0A1A9V6Y3</accession>
<evidence type="ECO:0000256" key="2">
    <source>
        <dbReference type="ARBA" id="ARBA00010341"/>
    </source>
</evidence>
<evidence type="ECO:0000256" key="6">
    <source>
        <dbReference type="ARBA" id="ARBA00023242"/>
    </source>
</evidence>
<keyword evidence="5 7" id="KW-0371">Homeobox</keyword>
<dbReference type="AlphaFoldDB" id="A0A1A9V6Y3"/>
<dbReference type="InterPro" id="IPR020479">
    <property type="entry name" value="HD_metazoa"/>
</dbReference>
<dbReference type="PRINTS" id="PR00031">
    <property type="entry name" value="HTHREPRESSR"/>
</dbReference>
<feature type="domain" description="Homeobox" evidence="9">
    <location>
        <begin position="23"/>
        <end position="83"/>
    </location>
</feature>
<dbReference type="VEuPathDB" id="VectorBase:GAUT027880"/>
<feature type="DNA-binding region" description="Homeobox" evidence="7">
    <location>
        <begin position="25"/>
        <end position="84"/>
    </location>
</feature>
<evidence type="ECO:0000256" key="8">
    <source>
        <dbReference type="RuleBase" id="RU000682"/>
    </source>
</evidence>
<evidence type="ECO:0000313" key="10">
    <source>
        <dbReference type="EnsemblMetazoa" id="GAUT027880-PA"/>
    </source>
</evidence>
<dbReference type="GO" id="GO:0000977">
    <property type="term" value="F:RNA polymerase II transcription regulatory region sequence-specific DNA binding"/>
    <property type="evidence" value="ECO:0007669"/>
    <property type="project" value="TreeGrafter"/>
</dbReference>
<dbReference type="GO" id="GO:0005634">
    <property type="term" value="C:nucleus"/>
    <property type="evidence" value="ECO:0007669"/>
    <property type="project" value="UniProtKB-SubCell"/>
</dbReference>
<comment type="similarity">
    <text evidence="2">Belongs to the Caudal homeobox family.</text>
</comment>
<dbReference type="Proteomes" id="UP000078200">
    <property type="component" value="Unassembled WGS sequence"/>
</dbReference>
<evidence type="ECO:0000256" key="3">
    <source>
        <dbReference type="ARBA" id="ARBA00022473"/>
    </source>
</evidence>
<dbReference type="FunFam" id="1.10.10.60:FF:000574">
    <property type="entry name" value="Homeobox protein CHOX-CAD2"/>
    <property type="match status" value="1"/>
</dbReference>
<dbReference type="InterPro" id="IPR017970">
    <property type="entry name" value="Homeobox_CS"/>
</dbReference>
<dbReference type="SMART" id="SM00389">
    <property type="entry name" value="HOX"/>
    <property type="match status" value="1"/>
</dbReference>